<dbReference type="AlphaFoldDB" id="A0A1E3HQ71"/>
<name>A0A1E3HQ71_9TREE</name>
<dbReference type="GeneID" id="30155446"/>
<dbReference type="SUPFAM" id="SSF64076">
    <property type="entry name" value="MTH938-like"/>
    <property type="match status" value="1"/>
</dbReference>
<comment type="caution">
    <text evidence="1">The sequence shown here is derived from an EMBL/GenBank/DDBJ whole genome shotgun (WGS) entry which is preliminary data.</text>
</comment>
<accession>A0A1E3HQ71</accession>
<evidence type="ECO:0000313" key="2">
    <source>
        <dbReference type="Proteomes" id="UP000094065"/>
    </source>
</evidence>
<gene>
    <name evidence="1" type="ORF">L202_04137</name>
</gene>
<dbReference type="GO" id="GO:0032981">
    <property type="term" value="P:mitochondrial respiratory chain complex I assembly"/>
    <property type="evidence" value="ECO:0007669"/>
    <property type="project" value="TreeGrafter"/>
</dbReference>
<proteinExistence type="predicted"/>
<dbReference type="Pfam" id="PF04430">
    <property type="entry name" value="DUF498"/>
    <property type="match status" value="1"/>
</dbReference>
<dbReference type="Proteomes" id="UP000094065">
    <property type="component" value="Unassembled WGS sequence"/>
</dbReference>
<sequence length="192" mass="21223">MASILKHAALPFRCPSRIISLSSARPNAAQARRHFQNILAPQDPEADTPTITISKLTDRGLICSDNLVIPGGAIFHSGKVIMWDVDAPSPRELKPGERNTIEKVWEGWESDRFTVFEMLVPRPEILLLGTGTRAWPAPKRIRDYISSLGIQLDTMDSRNAASTYNLLIEEGRRVSAALCPQTPIDPRTGAAR</sequence>
<reference evidence="1 2" key="1">
    <citation type="submission" date="2016-06" db="EMBL/GenBank/DDBJ databases">
        <title>Evolution of pathogenesis and genome organization in the Tremellales.</title>
        <authorList>
            <person name="Cuomo C."/>
            <person name="Litvintseva A."/>
            <person name="Heitman J."/>
            <person name="Chen Y."/>
            <person name="Sun S."/>
            <person name="Springer D."/>
            <person name="Dromer F."/>
            <person name="Young S."/>
            <person name="Zeng Q."/>
            <person name="Chapman S."/>
            <person name="Gujja S."/>
            <person name="Saif S."/>
            <person name="Birren B."/>
        </authorList>
    </citation>
    <scope>NUCLEOTIDE SEQUENCE [LARGE SCALE GENOMIC DNA]</scope>
    <source>
        <strain evidence="1 2">CBS 6039</strain>
    </source>
</reference>
<dbReference type="PANTHER" id="PTHR21192:SF2">
    <property type="entry name" value="NADH DEHYDROGENASE [UBIQUINONE] 1 ALPHA SUBCOMPLEX ASSEMBLY FACTOR 3"/>
    <property type="match status" value="1"/>
</dbReference>
<dbReference type="InterPro" id="IPR007523">
    <property type="entry name" value="NDUFAF3/AAMDC"/>
</dbReference>
<dbReference type="Gene3D" id="3.40.1230.10">
    <property type="entry name" value="MTH938-like"/>
    <property type="match status" value="1"/>
</dbReference>
<evidence type="ECO:0000313" key="1">
    <source>
        <dbReference type="EMBL" id="ODN78510.1"/>
    </source>
</evidence>
<evidence type="ECO:0008006" key="3">
    <source>
        <dbReference type="Google" id="ProtNLM"/>
    </source>
</evidence>
<dbReference type="GO" id="GO:0005743">
    <property type="term" value="C:mitochondrial inner membrane"/>
    <property type="evidence" value="ECO:0007669"/>
    <property type="project" value="TreeGrafter"/>
</dbReference>
<dbReference type="FunFam" id="3.40.1230.10:FF:000009">
    <property type="entry name" value="Unplaced genomic scaffold supercont2.10, whole genome shotgun sequence"/>
    <property type="match status" value="1"/>
</dbReference>
<dbReference type="InterPro" id="IPR036748">
    <property type="entry name" value="MTH938-like_sf"/>
</dbReference>
<dbReference type="EMBL" id="AWGJ01000006">
    <property type="protein sequence ID" value="ODN78510.1"/>
    <property type="molecule type" value="Genomic_DNA"/>
</dbReference>
<dbReference type="OrthoDB" id="20681at2759"/>
<dbReference type="STRING" id="1295533.A0A1E3HQ71"/>
<dbReference type="RefSeq" id="XP_018993556.1">
    <property type="nucleotide sequence ID" value="XM_019138120.1"/>
</dbReference>
<keyword evidence="2" id="KW-1185">Reference proteome</keyword>
<protein>
    <recommendedName>
        <fullName evidence="3">NADH dehydrogenase [ubiquinone] 1 alpha subcomplex assembly factor 3</fullName>
    </recommendedName>
</protein>
<organism evidence="1 2">
    <name type="scientific">Cryptococcus amylolentus CBS 6039</name>
    <dbReference type="NCBI Taxonomy" id="1295533"/>
    <lineage>
        <taxon>Eukaryota</taxon>
        <taxon>Fungi</taxon>
        <taxon>Dikarya</taxon>
        <taxon>Basidiomycota</taxon>
        <taxon>Agaricomycotina</taxon>
        <taxon>Tremellomycetes</taxon>
        <taxon>Tremellales</taxon>
        <taxon>Cryptococcaceae</taxon>
        <taxon>Cryptococcus</taxon>
    </lineage>
</organism>
<dbReference type="PANTHER" id="PTHR21192">
    <property type="entry name" value="NUCLEAR PROTEIN E3-3"/>
    <property type="match status" value="1"/>
</dbReference>